<accession>A0A5C6AJP5</accession>
<feature type="chain" id="PRO_5022866968" description="Ice-binding protein C-terminal domain-containing protein" evidence="1">
    <location>
        <begin position="24"/>
        <end position="244"/>
    </location>
</feature>
<evidence type="ECO:0000256" key="1">
    <source>
        <dbReference type="SAM" id="SignalP"/>
    </source>
</evidence>
<evidence type="ECO:0000313" key="4">
    <source>
        <dbReference type="Proteomes" id="UP000317421"/>
    </source>
</evidence>
<reference evidence="3 4" key="1">
    <citation type="submission" date="2019-02" db="EMBL/GenBank/DDBJ databases">
        <title>Deep-cultivation of Planctomycetes and their phenomic and genomic characterization uncovers novel biology.</title>
        <authorList>
            <person name="Wiegand S."/>
            <person name="Jogler M."/>
            <person name="Boedeker C."/>
            <person name="Pinto D."/>
            <person name="Vollmers J."/>
            <person name="Rivas-Marin E."/>
            <person name="Kohn T."/>
            <person name="Peeters S.H."/>
            <person name="Heuer A."/>
            <person name="Rast P."/>
            <person name="Oberbeckmann S."/>
            <person name="Bunk B."/>
            <person name="Jeske O."/>
            <person name="Meyerdierks A."/>
            <person name="Storesund J.E."/>
            <person name="Kallscheuer N."/>
            <person name="Luecker S."/>
            <person name="Lage O.M."/>
            <person name="Pohl T."/>
            <person name="Merkel B.J."/>
            <person name="Hornburger P."/>
            <person name="Mueller R.-W."/>
            <person name="Bruemmer F."/>
            <person name="Labrenz M."/>
            <person name="Spormann A.M."/>
            <person name="Op Den Camp H."/>
            <person name="Overmann J."/>
            <person name="Amann R."/>
            <person name="Jetten M.S.M."/>
            <person name="Mascher T."/>
            <person name="Medema M.H."/>
            <person name="Devos D.P."/>
            <person name="Kaster A.-K."/>
            <person name="Ovreas L."/>
            <person name="Rohde M."/>
            <person name="Galperin M.Y."/>
            <person name="Jogler C."/>
        </authorList>
    </citation>
    <scope>NUCLEOTIDE SEQUENCE [LARGE SCALE GENOMIC DNA]</scope>
    <source>
        <strain evidence="3 4">Pla108</strain>
    </source>
</reference>
<comment type="caution">
    <text evidence="3">The sequence shown here is derived from an EMBL/GenBank/DDBJ whole genome shotgun (WGS) entry which is preliminary data.</text>
</comment>
<dbReference type="NCBIfam" id="TIGR02595">
    <property type="entry name" value="PEP_CTERM"/>
    <property type="match status" value="1"/>
</dbReference>
<dbReference type="AlphaFoldDB" id="A0A5C6AJP5"/>
<dbReference type="Proteomes" id="UP000317421">
    <property type="component" value="Unassembled WGS sequence"/>
</dbReference>
<feature type="signal peptide" evidence="1">
    <location>
        <begin position="1"/>
        <end position="23"/>
    </location>
</feature>
<organism evidence="3 4">
    <name type="scientific">Botrimarina colliarenosi</name>
    <dbReference type="NCBI Taxonomy" id="2528001"/>
    <lineage>
        <taxon>Bacteria</taxon>
        <taxon>Pseudomonadati</taxon>
        <taxon>Planctomycetota</taxon>
        <taxon>Planctomycetia</taxon>
        <taxon>Pirellulales</taxon>
        <taxon>Lacipirellulaceae</taxon>
        <taxon>Botrimarina</taxon>
    </lineage>
</organism>
<feature type="domain" description="Ice-binding protein C-terminal" evidence="2">
    <location>
        <begin position="218"/>
        <end position="239"/>
    </location>
</feature>
<dbReference type="OrthoDB" id="292862at2"/>
<gene>
    <name evidence="3" type="ORF">Pla108_04170</name>
</gene>
<evidence type="ECO:0000313" key="3">
    <source>
        <dbReference type="EMBL" id="TWT99478.1"/>
    </source>
</evidence>
<dbReference type="EMBL" id="SJPR01000001">
    <property type="protein sequence ID" value="TWT99478.1"/>
    <property type="molecule type" value="Genomic_DNA"/>
</dbReference>
<dbReference type="RefSeq" id="WP_146442263.1">
    <property type="nucleotide sequence ID" value="NZ_SJPR01000001.1"/>
</dbReference>
<dbReference type="Pfam" id="PF07589">
    <property type="entry name" value="PEP-CTERM"/>
    <property type="match status" value="1"/>
</dbReference>
<evidence type="ECO:0000259" key="2">
    <source>
        <dbReference type="Pfam" id="PF07589"/>
    </source>
</evidence>
<proteinExistence type="predicted"/>
<protein>
    <recommendedName>
        <fullName evidence="2">Ice-binding protein C-terminal domain-containing protein</fullName>
    </recommendedName>
</protein>
<keyword evidence="4" id="KW-1185">Reference proteome</keyword>
<name>A0A5C6AJP5_9BACT</name>
<sequence length="244" mass="25958" precursor="true">MTRQLATLAACIGTLVTAGVSQATILGFGQIGGSNATIPVNYGSNATVDTNGLVVSNGSTPNITVTWDVDGQENSGSGNAWDIHTSNFFAEIENQTIGGGDWDNEGPDERIAQLDFDYHSIGFAADPGYALVLNSFDFGNTEETMDSSTWDLSITDSLDQVVWSEQVVLTNPDDDVITVAPNFTGNAGESYTLIFAGVNDPLNGRHAMDNLSFNQIRIPEPSTFALLGVAGLGFVSRPRFRKPV</sequence>
<dbReference type="InterPro" id="IPR013424">
    <property type="entry name" value="Ice-binding_C"/>
</dbReference>
<keyword evidence="1" id="KW-0732">Signal</keyword>